<accession>K0SAB2</accession>
<sequence length="202" mass="22550">HAVVCQVDFAGDDRDDGGGGDECWYQIEQLEERECPTCWANIPTSKELIQRADGFTQLDEARLGVNIINAASNELMNGPAMKQNEAQLNKMIEKFTEQGYSVDKITGIMRQCGELGKQNFLPLNVVAALGWGEEGSLQVVMDCLGPWPVDKAKLEAICPTGPPLTLLGGHRWRRQPTTRRLQDCETVKRILIEWGTRLNFFG</sequence>
<feature type="non-terminal residue" evidence="1">
    <location>
        <position position="1"/>
    </location>
</feature>
<evidence type="ECO:0000313" key="2">
    <source>
        <dbReference type="Proteomes" id="UP000266841"/>
    </source>
</evidence>
<dbReference type="EMBL" id="AGNL01033495">
    <property type="protein sequence ID" value="EJK55662.1"/>
    <property type="molecule type" value="Genomic_DNA"/>
</dbReference>
<organism evidence="1 2">
    <name type="scientific">Thalassiosira oceanica</name>
    <name type="common">Marine diatom</name>
    <dbReference type="NCBI Taxonomy" id="159749"/>
    <lineage>
        <taxon>Eukaryota</taxon>
        <taxon>Sar</taxon>
        <taxon>Stramenopiles</taxon>
        <taxon>Ochrophyta</taxon>
        <taxon>Bacillariophyta</taxon>
        <taxon>Coscinodiscophyceae</taxon>
        <taxon>Thalassiosirophycidae</taxon>
        <taxon>Thalassiosirales</taxon>
        <taxon>Thalassiosiraceae</taxon>
        <taxon>Thalassiosira</taxon>
    </lineage>
</organism>
<name>K0SAB2_THAOC</name>
<comment type="caution">
    <text evidence="1">The sequence shown here is derived from an EMBL/GenBank/DDBJ whole genome shotgun (WGS) entry which is preliminary data.</text>
</comment>
<evidence type="ECO:0000313" key="1">
    <source>
        <dbReference type="EMBL" id="EJK55662.1"/>
    </source>
</evidence>
<protein>
    <submittedName>
        <fullName evidence="1">Uncharacterized protein</fullName>
    </submittedName>
</protein>
<reference evidence="1 2" key="1">
    <citation type="journal article" date="2012" name="Genome Biol.">
        <title>Genome and low-iron response of an oceanic diatom adapted to chronic iron limitation.</title>
        <authorList>
            <person name="Lommer M."/>
            <person name="Specht M."/>
            <person name="Roy A.S."/>
            <person name="Kraemer L."/>
            <person name="Andreson R."/>
            <person name="Gutowska M.A."/>
            <person name="Wolf J."/>
            <person name="Bergner S.V."/>
            <person name="Schilhabel M.B."/>
            <person name="Klostermeier U.C."/>
            <person name="Beiko R.G."/>
            <person name="Rosenstiel P."/>
            <person name="Hippler M."/>
            <person name="Laroche J."/>
        </authorList>
    </citation>
    <scope>NUCLEOTIDE SEQUENCE [LARGE SCALE GENOMIC DNA]</scope>
    <source>
        <strain evidence="1 2">CCMP1005</strain>
    </source>
</reference>
<keyword evidence="2" id="KW-1185">Reference proteome</keyword>
<gene>
    <name evidence="1" type="ORF">THAOC_24580</name>
</gene>
<proteinExistence type="predicted"/>
<dbReference type="AlphaFoldDB" id="K0SAB2"/>
<dbReference type="Proteomes" id="UP000266841">
    <property type="component" value="Unassembled WGS sequence"/>
</dbReference>